<name>R1CWR1_9FIRM</name>
<keyword evidence="1" id="KW-0472">Membrane</keyword>
<comment type="caution">
    <text evidence="2">The sequence shown here is derived from an EMBL/GenBank/DDBJ whole genome shotgun (WGS) entry which is preliminary data.</text>
</comment>
<dbReference type="AlphaFoldDB" id="R1CWR1"/>
<feature type="transmembrane region" description="Helical" evidence="1">
    <location>
        <begin position="6"/>
        <end position="21"/>
    </location>
</feature>
<sequence length="58" mass="6519">MDITTYIIISIFIFLIGYALGRRVGIKEGFFIGVNTAPILLRIKMQKEGICPLCNNND</sequence>
<dbReference type="Proteomes" id="UP000013378">
    <property type="component" value="Unassembled WGS sequence"/>
</dbReference>
<evidence type="ECO:0000313" key="2">
    <source>
        <dbReference type="EMBL" id="EOD01054.1"/>
    </source>
</evidence>
<evidence type="ECO:0000313" key="3">
    <source>
        <dbReference type="Proteomes" id="UP000013378"/>
    </source>
</evidence>
<gene>
    <name evidence="2" type="ORF">L21TH_0890</name>
</gene>
<proteinExistence type="predicted"/>
<reference evidence="2 3" key="1">
    <citation type="journal article" date="2015" name="Geomicrobiol. J.">
        <title>Caldisalinibacter kiritimatiensis gen. nov., sp. nov., a moderately thermohalophilic thiosulfate-reducing bacterium from a hypersaline microbial mat.</title>
        <authorList>
            <person name="Ben Hania W."/>
            <person name="Joseph M."/>
            <person name="Fiebig A."/>
            <person name="Bunk B."/>
            <person name="Klenk H.-P."/>
            <person name="Fardeau M.-L."/>
            <person name="Spring S."/>
        </authorList>
    </citation>
    <scope>NUCLEOTIDE SEQUENCE [LARGE SCALE GENOMIC DNA]</scope>
    <source>
        <strain evidence="2 3">L21-TH-D2</strain>
    </source>
</reference>
<dbReference type="OrthoDB" id="2382413at2"/>
<dbReference type="EMBL" id="ARZA01000090">
    <property type="protein sequence ID" value="EOD01054.1"/>
    <property type="molecule type" value="Genomic_DNA"/>
</dbReference>
<keyword evidence="1" id="KW-0812">Transmembrane</keyword>
<keyword evidence="3" id="KW-1185">Reference proteome</keyword>
<protein>
    <submittedName>
        <fullName evidence="2">Uncharacterized protein</fullName>
    </submittedName>
</protein>
<keyword evidence="1" id="KW-1133">Transmembrane helix</keyword>
<dbReference type="RefSeq" id="WP_006310513.1">
    <property type="nucleotide sequence ID" value="NZ_ARZA01000090.1"/>
</dbReference>
<accession>R1CWR1</accession>
<organism evidence="2 3">
    <name type="scientific">Caldisalinibacter kiritimatiensis</name>
    <dbReference type="NCBI Taxonomy" id="1304284"/>
    <lineage>
        <taxon>Bacteria</taxon>
        <taxon>Bacillati</taxon>
        <taxon>Bacillota</taxon>
        <taxon>Tissierellia</taxon>
        <taxon>Tissierellales</taxon>
        <taxon>Thermohalobacteraceae</taxon>
        <taxon>Caldisalinibacter</taxon>
    </lineage>
</organism>
<evidence type="ECO:0000256" key="1">
    <source>
        <dbReference type="SAM" id="Phobius"/>
    </source>
</evidence>
<dbReference type="STRING" id="1304284.L21TH_0890"/>